<protein>
    <submittedName>
        <fullName evidence="2">Transcriptional regulator YeiL</fullName>
    </submittedName>
</protein>
<dbReference type="RefSeq" id="WP_191750818.1">
    <property type="nucleotide sequence ID" value="NZ_JACSQZ010000058.1"/>
</dbReference>
<gene>
    <name evidence="2" type="primary">yeiL</name>
    <name evidence="2" type="ORF">H9660_13020</name>
</gene>
<dbReference type="SUPFAM" id="SSF51206">
    <property type="entry name" value="cAMP-binding domain-like"/>
    <property type="match status" value="1"/>
</dbReference>
<dbReference type="EMBL" id="JACSQZ010000058">
    <property type="protein sequence ID" value="MBD7916069.1"/>
    <property type="molecule type" value="Genomic_DNA"/>
</dbReference>
<comment type="caution">
    <text evidence="2">The sequence shown here is derived from an EMBL/GenBank/DDBJ whole genome shotgun (WGS) entry which is preliminary data.</text>
</comment>
<name>A0ABR8Q6K7_9CLOT</name>
<dbReference type="Gene3D" id="2.60.120.10">
    <property type="entry name" value="Jelly Rolls"/>
    <property type="match status" value="1"/>
</dbReference>
<dbReference type="InterPro" id="IPR000595">
    <property type="entry name" value="cNMP-bd_dom"/>
</dbReference>
<keyword evidence="3" id="KW-1185">Reference proteome</keyword>
<feature type="domain" description="Cyclic nucleotide-binding" evidence="1">
    <location>
        <begin position="26"/>
        <end position="135"/>
    </location>
</feature>
<dbReference type="NCBIfam" id="NF007707">
    <property type="entry name" value="PRK10402.1"/>
    <property type="match status" value="1"/>
</dbReference>
<accession>A0ABR8Q6K7</accession>
<organism evidence="2 3">
    <name type="scientific">Clostridium gallinarum</name>
    <dbReference type="NCBI Taxonomy" id="2762246"/>
    <lineage>
        <taxon>Bacteria</taxon>
        <taxon>Bacillati</taxon>
        <taxon>Bacillota</taxon>
        <taxon>Clostridia</taxon>
        <taxon>Eubacteriales</taxon>
        <taxon>Clostridiaceae</taxon>
        <taxon>Clostridium</taxon>
    </lineage>
</organism>
<dbReference type="InterPro" id="IPR036390">
    <property type="entry name" value="WH_DNA-bd_sf"/>
</dbReference>
<dbReference type="Proteomes" id="UP000640335">
    <property type="component" value="Unassembled WGS sequence"/>
</dbReference>
<dbReference type="SUPFAM" id="SSF46785">
    <property type="entry name" value="Winged helix' DNA-binding domain"/>
    <property type="match status" value="1"/>
</dbReference>
<evidence type="ECO:0000313" key="3">
    <source>
        <dbReference type="Proteomes" id="UP000640335"/>
    </source>
</evidence>
<dbReference type="InterPro" id="IPR018490">
    <property type="entry name" value="cNMP-bd_dom_sf"/>
</dbReference>
<dbReference type="PROSITE" id="PS50042">
    <property type="entry name" value="CNMP_BINDING_3"/>
    <property type="match status" value="1"/>
</dbReference>
<proteinExistence type="predicted"/>
<dbReference type="CDD" id="cd00038">
    <property type="entry name" value="CAP_ED"/>
    <property type="match status" value="1"/>
</dbReference>
<dbReference type="Pfam" id="PF00027">
    <property type="entry name" value="cNMP_binding"/>
    <property type="match status" value="1"/>
</dbReference>
<dbReference type="SMART" id="SM00100">
    <property type="entry name" value="cNMP"/>
    <property type="match status" value="1"/>
</dbReference>
<dbReference type="InterPro" id="IPR014710">
    <property type="entry name" value="RmlC-like_jellyroll"/>
</dbReference>
<evidence type="ECO:0000313" key="2">
    <source>
        <dbReference type="EMBL" id="MBD7916069.1"/>
    </source>
</evidence>
<reference evidence="2 3" key="1">
    <citation type="submission" date="2020-08" db="EMBL/GenBank/DDBJ databases">
        <title>A Genomic Blueprint of the Chicken Gut Microbiome.</title>
        <authorList>
            <person name="Gilroy R."/>
            <person name="Ravi A."/>
            <person name="Getino M."/>
            <person name="Pursley I."/>
            <person name="Horton D.L."/>
            <person name="Alikhan N.-F."/>
            <person name="Baker D."/>
            <person name="Gharbi K."/>
            <person name="Hall N."/>
            <person name="Watson M."/>
            <person name="Adriaenssens E.M."/>
            <person name="Foster-Nyarko E."/>
            <person name="Jarju S."/>
            <person name="Secka A."/>
            <person name="Antonio M."/>
            <person name="Oren A."/>
            <person name="Chaudhuri R."/>
            <person name="La Ragione R.M."/>
            <person name="Hildebrand F."/>
            <person name="Pallen M.J."/>
        </authorList>
    </citation>
    <scope>NUCLEOTIDE SEQUENCE [LARGE SCALE GENOMIC DNA]</scope>
    <source>
        <strain evidence="2 3">Sa3CUN1</strain>
    </source>
</reference>
<sequence>MKKIENTSLFNRYVNESNILNIFSTDITDKMQLFYFDKDDIIINEGECSDFLFFLVDGKTKVLSHSISGKVMFVSHFNSLEVLGETCSLWGKNPNASVQAITPCYCFAISLNLYREVLLNDVKFLRYICLNLGERLSYMTSNTCTTMFESLENRLASFILKNSKNNIFNYNLTECAELLSTSYRHLLRVLNTFCNKNKLHKKGKVYEIIDKDYFEKLSS</sequence>
<evidence type="ECO:0000259" key="1">
    <source>
        <dbReference type="PROSITE" id="PS50042"/>
    </source>
</evidence>